<dbReference type="Pfam" id="PF07617">
    <property type="entry name" value="DUF1579"/>
    <property type="match status" value="1"/>
</dbReference>
<dbReference type="AlphaFoldDB" id="A0A0A0EN68"/>
<name>A0A0A0EN68_9GAMM</name>
<accession>A0A0A0EN68</accession>
<evidence type="ECO:0000313" key="2">
    <source>
        <dbReference type="Proteomes" id="UP000030017"/>
    </source>
</evidence>
<keyword evidence="2" id="KW-1185">Reference proteome</keyword>
<dbReference type="Proteomes" id="UP000030017">
    <property type="component" value="Unassembled WGS sequence"/>
</dbReference>
<sequence>MSPEEAAMMQAYMEAGTPGAPHQALAKTAGDYDLSIRSWNAPDAPPTVESGTATRTMILDGRVMAEQVKSQMHGQPFTGHGMQGYDNVTGKYWSTWNDSMSTGLMVSQGECDKDGACTFTGSWHDPVSKQEVASRMTTRWTSPTVEVFEMYAPGPDGKEMKMMEITYTRK</sequence>
<dbReference type="STRING" id="1122185.N792_09270"/>
<reference evidence="1 2" key="1">
    <citation type="submission" date="2013-08" db="EMBL/GenBank/DDBJ databases">
        <title>Genome sequencing of Lysobacter.</title>
        <authorList>
            <person name="Zhang S."/>
            <person name="Wang G."/>
        </authorList>
    </citation>
    <scope>NUCLEOTIDE SEQUENCE [LARGE SCALE GENOMIC DNA]</scope>
    <source>
        <strain evidence="1 2">Ko07</strain>
    </source>
</reference>
<gene>
    <name evidence="1" type="ORF">N792_09270</name>
</gene>
<organism evidence="1 2">
    <name type="scientific">Lysobacter concretionis Ko07 = DSM 16239</name>
    <dbReference type="NCBI Taxonomy" id="1122185"/>
    <lineage>
        <taxon>Bacteria</taxon>
        <taxon>Pseudomonadati</taxon>
        <taxon>Pseudomonadota</taxon>
        <taxon>Gammaproteobacteria</taxon>
        <taxon>Lysobacterales</taxon>
        <taxon>Lysobacteraceae</taxon>
        <taxon>Novilysobacter</taxon>
    </lineage>
</organism>
<evidence type="ECO:0000313" key="1">
    <source>
        <dbReference type="EMBL" id="KGM51824.1"/>
    </source>
</evidence>
<dbReference type="eggNOG" id="ENOG50313M6">
    <property type="taxonomic scope" value="Bacteria"/>
</dbReference>
<dbReference type="InterPro" id="IPR011473">
    <property type="entry name" value="DUF1579"/>
</dbReference>
<proteinExistence type="predicted"/>
<protein>
    <recommendedName>
        <fullName evidence="3">DUF1579 domain-containing protein</fullName>
    </recommendedName>
</protein>
<comment type="caution">
    <text evidence="1">The sequence shown here is derived from an EMBL/GenBank/DDBJ whole genome shotgun (WGS) entry which is preliminary data.</text>
</comment>
<dbReference type="EMBL" id="AVPS01000005">
    <property type="protein sequence ID" value="KGM51824.1"/>
    <property type="molecule type" value="Genomic_DNA"/>
</dbReference>
<evidence type="ECO:0008006" key="3">
    <source>
        <dbReference type="Google" id="ProtNLM"/>
    </source>
</evidence>